<accession>A0A2H9T326</accession>
<comment type="caution">
    <text evidence="1">The sequence shown here is derived from an EMBL/GenBank/DDBJ whole genome shotgun (WGS) entry which is preliminary data.</text>
</comment>
<dbReference type="SUPFAM" id="SSF47345">
    <property type="entry name" value="Colicin E immunity proteins"/>
    <property type="match status" value="1"/>
</dbReference>
<dbReference type="EMBL" id="NSIT01000456">
    <property type="protein sequence ID" value="PJE77635.1"/>
    <property type="molecule type" value="Genomic_DNA"/>
</dbReference>
<dbReference type="GO" id="GO:0015643">
    <property type="term" value="F:toxic substance binding"/>
    <property type="evidence" value="ECO:0007669"/>
    <property type="project" value="InterPro"/>
</dbReference>
<dbReference type="Pfam" id="PF01320">
    <property type="entry name" value="Colicin_Pyocin"/>
    <property type="match status" value="1"/>
</dbReference>
<dbReference type="Gene3D" id="1.10.1200.20">
    <property type="entry name" value="Colicin E immunity protein"/>
    <property type="match status" value="1"/>
</dbReference>
<protein>
    <submittedName>
        <fullName evidence="1">Colicin-E7 immunity protein</fullName>
    </submittedName>
</protein>
<dbReference type="PRINTS" id="PR01299">
    <property type="entry name" value="PYOCIN"/>
</dbReference>
<dbReference type="AlphaFoldDB" id="A0A2H9T326"/>
<dbReference type="GO" id="GO:0030153">
    <property type="term" value="P:bacteriocin immunity"/>
    <property type="evidence" value="ECO:0007669"/>
    <property type="project" value="InterPro"/>
</dbReference>
<gene>
    <name evidence="1" type="primary">imm</name>
    <name evidence="1" type="ORF">CI610_03439</name>
</gene>
<organism evidence="1">
    <name type="scientific">invertebrate metagenome</name>
    <dbReference type="NCBI Taxonomy" id="1711999"/>
    <lineage>
        <taxon>unclassified sequences</taxon>
        <taxon>metagenomes</taxon>
        <taxon>organismal metagenomes</taxon>
    </lineage>
</organism>
<dbReference type="CDD" id="cd16363">
    <property type="entry name" value="Col_Im_like"/>
    <property type="match status" value="1"/>
</dbReference>
<proteinExistence type="predicted"/>
<name>A0A2H9T326_9ZZZZ</name>
<evidence type="ECO:0000313" key="1">
    <source>
        <dbReference type="EMBL" id="PJE77635.1"/>
    </source>
</evidence>
<sequence>MRSISELTEQEFIDFINRIFEENASETDDVLDELLEQFEAITDPPSGTDLIYYPELSCDDTPERITQIVKEWRAADGKPGFKVA</sequence>
<dbReference type="InterPro" id="IPR000290">
    <property type="entry name" value="Colicin_pyocin"/>
</dbReference>
<dbReference type="InterPro" id="IPR035900">
    <property type="entry name" value="Colicin_E_sf"/>
</dbReference>
<reference evidence="1" key="1">
    <citation type="journal article" date="2017" name="Appl. Environ. Microbiol.">
        <title>Molecular characterization of an Endozoicomonas-like organism causing infection in king scallop Pecten maximus L.</title>
        <authorList>
            <person name="Cano I."/>
            <person name="van Aerle R."/>
            <person name="Ross S."/>
            <person name="Verner-Jeffreys D.W."/>
            <person name="Paley R.K."/>
            <person name="Rimmer G."/>
            <person name="Ryder D."/>
            <person name="Hooper P."/>
            <person name="Stone D."/>
            <person name="Feist S.W."/>
        </authorList>
    </citation>
    <scope>NUCLEOTIDE SEQUENCE</scope>
</reference>